<dbReference type="Pfam" id="PF01764">
    <property type="entry name" value="Lipase_3"/>
    <property type="match status" value="1"/>
</dbReference>
<evidence type="ECO:0000313" key="3">
    <source>
        <dbReference type="Proteomes" id="UP000256379"/>
    </source>
</evidence>
<dbReference type="RefSeq" id="WP_115543894.1">
    <property type="nucleotide sequence ID" value="NZ_NXLQ01000065.1"/>
</dbReference>
<proteinExistence type="predicted"/>
<dbReference type="OrthoDB" id="6450827at2"/>
<dbReference type="Gene3D" id="3.40.50.1820">
    <property type="entry name" value="alpha/beta hydrolase"/>
    <property type="match status" value="1"/>
</dbReference>
<gene>
    <name evidence="2" type="ORF">CQA53_10385</name>
</gene>
<evidence type="ECO:0000259" key="1">
    <source>
        <dbReference type="Pfam" id="PF01764"/>
    </source>
</evidence>
<evidence type="ECO:0000313" key="2">
    <source>
        <dbReference type="EMBL" id="RDU61270.1"/>
    </source>
</evidence>
<dbReference type="InterPro" id="IPR029058">
    <property type="entry name" value="AB_hydrolase_fold"/>
</dbReference>
<accession>A0A3D8I7X2</accession>
<sequence length="246" mass="28510">MSNKRQIQKLRDNAEWAWAAYGYFNLIGKRFEKKILKDIDRESTPIITQTDILDITYNKYIAVELNPHKQDDEIQVGKLKGEFSPNQAKRFFERYDLLLHQPNTSSGFSATLFEDLGEIDKSTGKRKEVPKDSKYILAFRGTEMSSDKIKATLKDFYEDFLLGTNQIPEQYFDLIHFVETKIKPKIYDTSSQSYPKMMIVGHSLGGFLAQMCALSLCDNKNEANINEVYTYNNIKPKPPKELQCYL</sequence>
<reference evidence="2 3" key="1">
    <citation type="submission" date="2018-04" db="EMBL/GenBank/DDBJ databases">
        <title>Novel Campyloabacter and Helicobacter Species and Strains.</title>
        <authorList>
            <person name="Mannion A.J."/>
            <person name="Shen Z."/>
            <person name="Fox J.G."/>
        </authorList>
    </citation>
    <scope>NUCLEOTIDE SEQUENCE [LARGE SCALE GENOMIC DNA]</scope>
    <source>
        <strain evidence="2 3">MIT 17-337</strain>
    </source>
</reference>
<dbReference type="GO" id="GO:0006629">
    <property type="term" value="P:lipid metabolic process"/>
    <property type="evidence" value="ECO:0007669"/>
    <property type="project" value="InterPro"/>
</dbReference>
<comment type="caution">
    <text evidence="2">The sequence shown here is derived from an EMBL/GenBank/DDBJ whole genome shotgun (WGS) entry which is preliminary data.</text>
</comment>
<dbReference type="InterPro" id="IPR002921">
    <property type="entry name" value="Fungal_lipase-type"/>
</dbReference>
<keyword evidence="3" id="KW-1185">Reference proteome</keyword>
<feature type="domain" description="Fungal lipase-type" evidence="1">
    <location>
        <begin position="137"/>
        <end position="231"/>
    </location>
</feature>
<dbReference type="Proteomes" id="UP000256379">
    <property type="component" value="Unassembled WGS sequence"/>
</dbReference>
<dbReference type="SUPFAM" id="SSF53474">
    <property type="entry name" value="alpha/beta-Hydrolases"/>
    <property type="match status" value="1"/>
</dbReference>
<dbReference type="AlphaFoldDB" id="A0A3D8I7X2"/>
<protein>
    <recommendedName>
        <fullName evidence="1">Fungal lipase-type domain-containing protein</fullName>
    </recommendedName>
</protein>
<name>A0A3D8I7X2_9HELI</name>
<organism evidence="2 3">
    <name type="scientific">Helicobacter didelphidarum</name>
    <dbReference type="NCBI Taxonomy" id="2040648"/>
    <lineage>
        <taxon>Bacteria</taxon>
        <taxon>Pseudomonadati</taxon>
        <taxon>Campylobacterota</taxon>
        <taxon>Epsilonproteobacteria</taxon>
        <taxon>Campylobacterales</taxon>
        <taxon>Helicobacteraceae</taxon>
        <taxon>Helicobacter</taxon>
    </lineage>
</organism>
<dbReference type="EMBL" id="NXLQ01000065">
    <property type="protein sequence ID" value="RDU61270.1"/>
    <property type="molecule type" value="Genomic_DNA"/>
</dbReference>